<dbReference type="InterPro" id="IPR039425">
    <property type="entry name" value="RNA_pol_sigma-70-like"/>
</dbReference>
<dbReference type="STRING" id="126156.SAMN05421670_2638"/>
<dbReference type="InterPro" id="IPR007627">
    <property type="entry name" value="RNA_pol_sigma70_r2"/>
</dbReference>
<evidence type="ECO:0000256" key="4">
    <source>
        <dbReference type="ARBA" id="ARBA00023125"/>
    </source>
</evidence>
<dbReference type="NCBIfam" id="TIGR02937">
    <property type="entry name" value="sigma70-ECF"/>
    <property type="match status" value="1"/>
</dbReference>
<dbReference type="InterPro" id="IPR013249">
    <property type="entry name" value="RNA_pol_sigma70_r4_t2"/>
</dbReference>
<dbReference type="Gene3D" id="1.10.1740.10">
    <property type="match status" value="1"/>
</dbReference>
<accession>A0A1I5ZFE9</accession>
<evidence type="ECO:0000256" key="5">
    <source>
        <dbReference type="ARBA" id="ARBA00023163"/>
    </source>
</evidence>
<dbReference type="InterPro" id="IPR014294">
    <property type="entry name" value="RNA_pol_sigma-W_bacilli"/>
</dbReference>
<proteinExistence type="inferred from homology"/>
<evidence type="ECO:0000259" key="7">
    <source>
        <dbReference type="Pfam" id="PF04542"/>
    </source>
</evidence>
<dbReference type="InterPro" id="IPR013324">
    <property type="entry name" value="RNA_pol_sigma_r3/r4-like"/>
</dbReference>
<evidence type="ECO:0000313" key="10">
    <source>
        <dbReference type="Proteomes" id="UP000198734"/>
    </source>
</evidence>
<keyword evidence="4 6" id="KW-0238">DNA-binding</keyword>
<dbReference type="AlphaFoldDB" id="A0A1I5ZFE9"/>
<dbReference type="PROSITE" id="PS01063">
    <property type="entry name" value="SIGMA70_ECF"/>
    <property type="match status" value="1"/>
</dbReference>
<dbReference type="Pfam" id="PF04542">
    <property type="entry name" value="Sigma70_r2"/>
    <property type="match status" value="1"/>
</dbReference>
<dbReference type="OrthoDB" id="9785675at2"/>
<dbReference type="Pfam" id="PF08281">
    <property type="entry name" value="Sigma70_r4_2"/>
    <property type="match status" value="1"/>
</dbReference>
<dbReference type="SUPFAM" id="SSF88659">
    <property type="entry name" value="Sigma3 and sigma4 domains of RNA polymerase sigma factors"/>
    <property type="match status" value="1"/>
</dbReference>
<evidence type="ECO:0000256" key="6">
    <source>
        <dbReference type="RuleBase" id="RU000716"/>
    </source>
</evidence>
<organism evidence="9 10">
    <name type="scientific">Psychrobacillus psychrotolerans</name>
    <dbReference type="NCBI Taxonomy" id="126156"/>
    <lineage>
        <taxon>Bacteria</taxon>
        <taxon>Bacillati</taxon>
        <taxon>Bacillota</taxon>
        <taxon>Bacilli</taxon>
        <taxon>Bacillales</taxon>
        <taxon>Bacillaceae</taxon>
        <taxon>Psychrobacillus</taxon>
    </lineage>
</organism>
<dbReference type="PANTHER" id="PTHR43133:SF60">
    <property type="entry name" value="RNA POLYMERASE SIGMA FACTOR SIGV"/>
    <property type="match status" value="1"/>
</dbReference>
<protein>
    <recommendedName>
        <fullName evidence="6">RNA polymerase sigma factor</fullName>
    </recommendedName>
</protein>
<dbReference type="NCBIfam" id="TIGR02948">
    <property type="entry name" value="SigW_bacill"/>
    <property type="match status" value="1"/>
</dbReference>
<dbReference type="InterPro" id="IPR014284">
    <property type="entry name" value="RNA_pol_sigma-70_dom"/>
</dbReference>
<comment type="similarity">
    <text evidence="1 6">Belongs to the sigma-70 factor family. ECF subfamily.</text>
</comment>
<evidence type="ECO:0000256" key="3">
    <source>
        <dbReference type="ARBA" id="ARBA00023082"/>
    </source>
</evidence>
<feature type="domain" description="RNA polymerase sigma factor 70 region 4 type 2" evidence="8">
    <location>
        <begin position="128"/>
        <end position="180"/>
    </location>
</feature>
<dbReference type="SUPFAM" id="SSF88946">
    <property type="entry name" value="Sigma2 domain of RNA polymerase sigma factors"/>
    <property type="match status" value="1"/>
</dbReference>
<gene>
    <name evidence="9" type="ORF">SAMN05421670_2638</name>
</gene>
<reference evidence="10" key="1">
    <citation type="submission" date="2016-10" db="EMBL/GenBank/DDBJ databases">
        <authorList>
            <person name="Varghese N."/>
            <person name="Submissions S."/>
        </authorList>
    </citation>
    <scope>NUCLEOTIDE SEQUENCE [LARGE SCALE GENOMIC DNA]</scope>
    <source>
        <strain evidence="10">DSM 11706</strain>
    </source>
</reference>
<dbReference type="GO" id="GO:0006352">
    <property type="term" value="P:DNA-templated transcription initiation"/>
    <property type="evidence" value="ECO:0007669"/>
    <property type="project" value="InterPro"/>
</dbReference>
<evidence type="ECO:0000259" key="8">
    <source>
        <dbReference type="Pfam" id="PF08281"/>
    </source>
</evidence>
<keyword evidence="5 6" id="KW-0804">Transcription</keyword>
<dbReference type="PANTHER" id="PTHR43133">
    <property type="entry name" value="RNA POLYMERASE ECF-TYPE SIGMA FACTO"/>
    <property type="match status" value="1"/>
</dbReference>
<feature type="domain" description="RNA polymerase sigma-70 region 2" evidence="7">
    <location>
        <begin position="24"/>
        <end position="89"/>
    </location>
</feature>
<dbReference type="EMBL" id="FOXU01000005">
    <property type="protein sequence ID" value="SFQ55249.1"/>
    <property type="molecule type" value="Genomic_DNA"/>
</dbReference>
<evidence type="ECO:0000256" key="2">
    <source>
        <dbReference type="ARBA" id="ARBA00023015"/>
    </source>
</evidence>
<keyword evidence="3 6" id="KW-0731">Sigma factor</keyword>
<name>A0A1I5ZFE9_9BACI</name>
<dbReference type="GO" id="GO:0006950">
    <property type="term" value="P:response to stress"/>
    <property type="evidence" value="ECO:0007669"/>
    <property type="project" value="UniProtKB-ARBA"/>
</dbReference>
<dbReference type="InterPro" id="IPR000838">
    <property type="entry name" value="RNA_pol_sigma70_ECF_CS"/>
</dbReference>
<dbReference type="CDD" id="cd06171">
    <property type="entry name" value="Sigma70_r4"/>
    <property type="match status" value="1"/>
</dbReference>
<dbReference type="GO" id="GO:0003677">
    <property type="term" value="F:DNA binding"/>
    <property type="evidence" value="ECO:0007669"/>
    <property type="project" value="UniProtKB-KW"/>
</dbReference>
<dbReference type="RefSeq" id="WP_093537354.1">
    <property type="nucleotide sequence ID" value="NZ_CP183885.1"/>
</dbReference>
<dbReference type="Gene3D" id="1.10.10.10">
    <property type="entry name" value="Winged helix-like DNA-binding domain superfamily/Winged helix DNA-binding domain"/>
    <property type="match status" value="1"/>
</dbReference>
<dbReference type="InterPro" id="IPR013325">
    <property type="entry name" value="RNA_pol_sigma_r2"/>
</dbReference>
<sequence length="190" mass="22528">MDALVNKRIKQVLKGDKDAFAEIVDLYQHRLFQVCFRMLGNRHEAEDIAQEAFVRAFINIHTFDQKRKFSTWLYRIATNLCIDRIRKKKPDYYLDAEVRGTEGLDMYSQIAASDELPEEELMKLELQERIQYEISRLPDKYRSAIVLKYMEELSLQEISEILDLPLGTVKTRIHRGREALRKQLSRQPHI</sequence>
<dbReference type="NCBIfam" id="NF007223">
    <property type="entry name" value="PRK09641.1"/>
    <property type="match status" value="1"/>
</dbReference>
<evidence type="ECO:0000313" key="9">
    <source>
        <dbReference type="EMBL" id="SFQ55249.1"/>
    </source>
</evidence>
<dbReference type="Proteomes" id="UP000198734">
    <property type="component" value="Unassembled WGS sequence"/>
</dbReference>
<keyword evidence="2 6" id="KW-0805">Transcription regulation</keyword>
<evidence type="ECO:0000256" key="1">
    <source>
        <dbReference type="ARBA" id="ARBA00010641"/>
    </source>
</evidence>
<dbReference type="GO" id="GO:0016987">
    <property type="term" value="F:sigma factor activity"/>
    <property type="evidence" value="ECO:0007669"/>
    <property type="project" value="UniProtKB-KW"/>
</dbReference>
<dbReference type="InterPro" id="IPR036388">
    <property type="entry name" value="WH-like_DNA-bd_sf"/>
</dbReference>
<keyword evidence="10" id="KW-1185">Reference proteome</keyword>